<keyword evidence="1" id="KW-0472">Membrane</keyword>
<sequence length="71" mass="7957">MLKTALVTAGIIFTLLAISHFIRWLYAVEVLVDGKTLPVVAYIFACVFLALLAIWMFFAAKKMKPTLNPIK</sequence>
<dbReference type="EMBL" id="UINC01229705">
    <property type="protein sequence ID" value="SVE61518.1"/>
    <property type="molecule type" value="Genomic_DNA"/>
</dbReference>
<protein>
    <submittedName>
        <fullName evidence="2">Uncharacterized protein</fullName>
    </submittedName>
</protein>
<feature type="transmembrane region" description="Helical" evidence="1">
    <location>
        <begin position="37"/>
        <end position="58"/>
    </location>
</feature>
<name>A0A383EZG7_9ZZZZ</name>
<reference evidence="2" key="1">
    <citation type="submission" date="2018-05" db="EMBL/GenBank/DDBJ databases">
        <authorList>
            <person name="Lanie J.A."/>
            <person name="Ng W.-L."/>
            <person name="Kazmierczak K.M."/>
            <person name="Andrzejewski T.M."/>
            <person name="Davidsen T.M."/>
            <person name="Wayne K.J."/>
            <person name="Tettelin H."/>
            <person name="Glass J.I."/>
            <person name="Rusch D."/>
            <person name="Podicherti R."/>
            <person name="Tsui H.-C.T."/>
            <person name="Winkler M.E."/>
        </authorList>
    </citation>
    <scope>NUCLEOTIDE SEQUENCE</scope>
</reference>
<keyword evidence="1" id="KW-0812">Transmembrane</keyword>
<keyword evidence="1" id="KW-1133">Transmembrane helix</keyword>
<dbReference type="AlphaFoldDB" id="A0A383EZG7"/>
<evidence type="ECO:0000313" key="2">
    <source>
        <dbReference type="EMBL" id="SVE61518.1"/>
    </source>
</evidence>
<gene>
    <name evidence="2" type="ORF">METZ01_LOCUS514372</name>
</gene>
<evidence type="ECO:0000256" key="1">
    <source>
        <dbReference type="SAM" id="Phobius"/>
    </source>
</evidence>
<proteinExistence type="predicted"/>
<organism evidence="2">
    <name type="scientific">marine metagenome</name>
    <dbReference type="NCBI Taxonomy" id="408172"/>
    <lineage>
        <taxon>unclassified sequences</taxon>
        <taxon>metagenomes</taxon>
        <taxon>ecological metagenomes</taxon>
    </lineage>
</organism>
<accession>A0A383EZG7</accession>